<feature type="compositionally biased region" description="Basic and acidic residues" evidence="2">
    <location>
        <begin position="1"/>
        <end position="20"/>
    </location>
</feature>
<keyword evidence="4" id="KW-1185">Reference proteome</keyword>
<dbReference type="InterPro" id="IPR032466">
    <property type="entry name" value="Metal_Hydrolase"/>
</dbReference>
<accession>A0AAD5IND7</accession>
<reference evidence="3" key="2">
    <citation type="submission" date="2023-02" db="EMBL/GenBank/DDBJ databases">
        <authorList>
            <person name="Swenson N.G."/>
            <person name="Wegrzyn J.L."/>
            <person name="Mcevoy S.L."/>
        </authorList>
    </citation>
    <scope>NUCLEOTIDE SEQUENCE</scope>
    <source>
        <strain evidence="3">91603</strain>
        <tissue evidence="3">Leaf</tissue>
    </source>
</reference>
<proteinExistence type="inferred from homology"/>
<dbReference type="Proteomes" id="UP001064489">
    <property type="component" value="Chromosome 7"/>
</dbReference>
<dbReference type="AlphaFoldDB" id="A0AAD5IND7"/>
<comment type="caution">
    <text evidence="3">The sequence shown here is derived from an EMBL/GenBank/DDBJ whole genome shotgun (WGS) entry which is preliminary data.</text>
</comment>
<dbReference type="Pfam" id="PF19326">
    <property type="entry name" value="AMP_deaminase"/>
    <property type="match status" value="1"/>
</dbReference>
<name>A0AAD5IND7_ACENE</name>
<dbReference type="PANTHER" id="PTHR11359">
    <property type="entry name" value="AMP DEAMINASE"/>
    <property type="match status" value="1"/>
</dbReference>
<dbReference type="GO" id="GO:0046033">
    <property type="term" value="P:AMP metabolic process"/>
    <property type="evidence" value="ECO:0007669"/>
    <property type="project" value="TreeGrafter"/>
</dbReference>
<feature type="compositionally biased region" description="Polar residues" evidence="2">
    <location>
        <begin position="57"/>
        <end position="67"/>
    </location>
</feature>
<dbReference type="SUPFAM" id="SSF51556">
    <property type="entry name" value="Metallo-dependent hydrolases"/>
    <property type="match status" value="1"/>
</dbReference>
<sequence>MNKKESKNEKKKFDCSRSEEEAQTFGSCSRDSRKLNNLQKTTKDVEETPSFCERISTPRSPGCNTFENVEDSDEDETELANEDDIASRYENIDSSADFIHNVDAKIQNSSAAPFRGPVHDQRYRAAVNEVIPLLELFGNAKVDGASAMHASLWVEDGVVHVYSSDNDIVELFPVASSTFVFSDMHHLLKIMSTGNKFRLHLLVNADREFLAQKGAPHRDFYIIRKVDTQVTSASFCLHEPEASSVLHQIETNNRTR</sequence>
<evidence type="ECO:0000256" key="1">
    <source>
        <dbReference type="ARBA" id="ARBA00006676"/>
    </source>
</evidence>
<dbReference type="GO" id="GO:0032264">
    <property type="term" value="P:IMP salvage"/>
    <property type="evidence" value="ECO:0007669"/>
    <property type="project" value="InterPro"/>
</dbReference>
<reference evidence="3" key="1">
    <citation type="journal article" date="2022" name="Plant J.">
        <title>Strategies of tolerance reflected in two North American maple genomes.</title>
        <authorList>
            <person name="McEvoy S.L."/>
            <person name="Sezen U.U."/>
            <person name="Trouern-Trend A."/>
            <person name="McMahon S.M."/>
            <person name="Schaberg P.G."/>
            <person name="Yang J."/>
            <person name="Wegrzyn J.L."/>
            <person name="Swenson N.G."/>
        </authorList>
    </citation>
    <scope>NUCLEOTIDE SEQUENCE</scope>
    <source>
        <strain evidence="3">91603</strain>
    </source>
</reference>
<dbReference type="Gene3D" id="3.20.20.140">
    <property type="entry name" value="Metal-dependent hydrolases"/>
    <property type="match status" value="1"/>
</dbReference>
<evidence type="ECO:0000313" key="3">
    <source>
        <dbReference type="EMBL" id="KAI9170485.1"/>
    </source>
</evidence>
<organism evidence="3 4">
    <name type="scientific">Acer negundo</name>
    <name type="common">Box elder</name>
    <dbReference type="NCBI Taxonomy" id="4023"/>
    <lineage>
        <taxon>Eukaryota</taxon>
        <taxon>Viridiplantae</taxon>
        <taxon>Streptophyta</taxon>
        <taxon>Embryophyta</taxon>
        <taxon>Tracheophyta</taxon>
        <taxon>Spermatophyta</taxon>
        <taxon>Magnoliopsida</taxon>
        <taxon>eudicotyledons</taxon>
        <taxon>Gunneridae</taxon>
        <taxon>Pentapetalae</taxon>
        <taxon>rosids</taxon>
        <taxon>malvids</taxon>
        <taxon>Sapindales</taxon>
        <taxon>Sapindaceae</taxon>
        <taxon>Hippocastanoideae</taxon>
        <taxon>Acereae</taxon>
        <taxon>Acer</taxon>
    </lineage>
</organism>
<dbReference type="EMBL" id="JAJSOW010000104">
    <property type="protein sequence ID" value="KAI9170485.1"/>
    <property type="molecule type" value="Genomic_DNA"/>
</dbReference>
<dbReference type="GO" id="GO:0005829">
    <property type="term" value="C:cytosol"/>
    <property type="evidence" value="ECO:0007669"/>
    <property type="project" value="TreeGrafter"/>
</dbReference>
<dbReference type="InterPro" id="IPR006329">
    <property type="entry name" value="AMPD"/>
</dbReference>
<protein>
    <submittedName>
        <fullName evidence="3">Uncharacterized protein</fullName>
    </submittedName>
</protein>
<dbReference type="GO" id="GO:0003876">
    <property type="term" value="F:AMP deaminase activity"/>
    <property type="evidence" value="ECO:0007669"/>
    <property type="project" value="InterPro"/>
</dbReference>
<feature type="region of interest" description="Disordered" evidence="2">
    <location>
        <begin position="1"/>
        <end position="76"/>
    </location>
</feature>
<feature type="compositionally biased region" description="Polar residues" evidence="2">
    <location>
        <begin position="24"/>
        <end position="40"/>
    </location>
</feature>
<dbReference type="PANTHER" id="PTHR11359:SF14">
    <property type="entry name" value="AMP DEAMINASE"/>
    <property type="match status" value="1"/>
</dbReference>
<evidence type="ECO:0000313" key="4">
    <source>
        <dbReference type="Proteomes" id="UP001064489"/>
    </source>
</evidence>
<gene>
    <name evidence="3" type="ORF">LWI28_028754</name>
</gene>
<evidence type="ECO:0000256" key="2">
    <source>
        <dbReference type="SAM" id="MobiDB-lite"/>
    </source>
</evidence>
<comment type="similarity">
    <text evidence="1">Belongs to the metallo-dependent hydrolases superfamily. Adenosine and AMP deaminases family.</text>
</comment>